<feature type="compositionally biased region" description="Basic residues" evidence="5">
    <location>
        <begin position="263"/>
        <end position="278"/>
    </location>
</feature>
<evidence type="ECO:0000313" key="7">
    <source>
        <dbReference type="EMBL" id="MVT27715.1"/>
    </source>
</evidence>
<evidence type="ECO:0000256" key="1">
    <source>
        <dbReference type="ARBA" id="ARBA00009437"/>
    </source>
</evidence>
<comment type="caution">
    <text evidence="7">The sequence shown here is derived from an EMBL/GenBank/DDBJ whole genome shotgun (WGS) entry which is preliminary data.</text>
</comment>
<dbReference type="PANTHER" id="PTHR30346:SF0">
    <property type="entry name" value="HCA OPERON TRANSCRIPTIONAL ACTIVATOR HCAR"/>
    <property type="match status" value="1"/>
</dbReference>
<keyword evidence="4" id="KW-0804">Transcription</keyword>
<keyword evidence="2" id="KW-0805">Transcription regulation</keyword>
<proteinExistence type="inferred from homology"/>
<accession>A0A7K1UMJ7</accession>
<dbReference type="Gene3D" id="3.40.190.10">
    <property type="entry name" value="Periplasmic binding protein-like II"/>
    <property type="match status" value="2"/>
</dbReference>
<dbReference type="GO" id="GO:0003700">
    <property type="term" value="F:DNA-binding transcription factor activity"/>
    <property type="evidence" value="ECO:0007669"/>
    <property type="project" value="TreeGrafter"/>
</dbReference>
<evidence type="ECO:0000259" key="6">
    <source>
        <dbReference type="Pfam" id="PF03466"/>
    </source>
</evidence>
<dbReference type="Gene3D" id="3.40.190.290">
    <property type="match status" value="1"/>
</dbReference>
<dbReference type="SUPFAM" id="SSF53850">
    <property type="entry name" value="Periplasmic binding protein-like II"/>
    <property type="match status" value="1"/>
</dbReference>
<protein>
    <recommendedName>
        <fullName evidence="6">LysR substrate-binding domain-containing protein</fullName>
    </recommendedName>
</protein>
<feature type="domain" description="LysR substrate-binding" evidence="6">
    <location>
        <begin position="18"/>
        <end position="211"/>
    </location>
</feature>
<feature type="compositionally biased region" description="Polar residues" evidence="5">
    <location>
        <begin position="216"/>
        <end position="232"/>
    </location>
</feature>
<organism evidence="7 8">
    <name type="scientific">Nesterenkonia alkaliphila</name>
    <dbReference type="NCBI Taxonomy" id="1463631"/>
    <lineage>
        <taxon>Bacteria</taxon>
        <taxon>Bacillati</taxon>
        <taxon>Actinomycetota</taxon>
        <taxon>Actinomycetes</taxon>
        <taxon>Micrococcales</taxon>
        <taxon>Micrococcaceae</taxon>
        <taxon>Nesterenkonia</taxon>
    </lineage>
</organism>
<gene>
    <name evidence="7" type="ORF">GNZ21_15360</name>
</gene>
<reference evidence="7 8" key="1">
    <citation type="submission" date="2019-12" db="EMBL/GenBank/DDBJ databases">
        <title>Nesterenkonia muleiensis sp. nov., a novel actinobacterium isolated from sap of Populus euphratica.</title>
        <authorList>
            <person name="Wang R."/>
        </authorList>
    </citation>
    <scope>NUCLEOTIDE SEQUENCE [LARGE SCALE GENOMIC DNA]</scope>
    <source>
        <strain evidence="7 8">F10</strain>
    </source>
</reference>
<name>A0A7K1UMJ7_9MICC</name>
<dbReference type="InterPro" id="IPR005119">
    <property type="entry name" value="LysR_subst-bd"/>
</dbReference>
<dbReference type="GO" id="GO:0032993">
    <property type="term" value="C:protein-DNA complex"/>
    <property type="evidence" value="ECO:0007669"/>
    <property type="project" value="TreeGrafter"/>
</dbReference>
<evidence type="ECO:0000256" key="2">
    <source>
        <dbReference type="ARBA" id="ARBA00023015"/>
    </source>
</evidence>
<sequence>MGTQPRLSAQEGGVSFPGQLTLGAIPGAAPDKWVRRWRERFPAISLRVVYYDDAGAPERLIAGTVDISYHRSREGLQLPEEGLFHRVRLYTEQAVVCAARDHCVAAAEDSVDVAELFDEPFLDPRGMVSEPADPHRPLAGEELARAERIALEVVASGAGLLVMPHSVARSLSRKDVVTRVLDQAPGYDVSLLWLRERDSEQIQEFIGVARGRRAQSPRSAVSSADIQHSADVQHSADARRKEPARRPQARGGARGGQRQGGATRRRPRGGGRGGSGRR</sequence>
<evidence type="ECO:0000256" key="3">
    <source>
        <dbReference type="ARBA" id="ARBA00023125"/>
    </source>
</evidence>
<comment type="similarity">
    <text evidence="1">Belongs to the LysR transcriptional regulatory family.</text>
</comment>
<feature type="region of interest" description="Disordered" evidence="5">
    <location>
        <begin position="210"/>
        <end position="278"/>
    </location>
</feature>
<keyword evidence="8" id="KW-1185">Reference proteome</keyword>
<dbReference type="Proteomes" id="UP000460157">
    <property type="component" value="Unassembled WGS sequence"/>
</dbReference>
<dbReference type="AlphaFoldDB" id="A0A7K1UMJ7"/>
<evidence type="ECO:0000256" key="5">
    <source>
        <dbReference type="SAM" id="MobiDB-lite"/>
    </source>
</evidence>
<feature type="compositionally biased region" description="Basic and acidic residues" evidence="5">
    <location>
        <begin position="234"/>
        <end position="245"/>
    </location>
</feature>
<dbReference type="Pfam" id="PF03466">
    <property type="entry name" value="LysR_substrate"/>
    <property type="match status" value="1"/>
</dbReference>
<evidence type="ECO:0000256" key="4">
    <source>
        <dbReference type="ARBA" id="ARBA00023163"/>
    </source>
</evidence>
<dbReference type="GO" id="GO:0003677">
    <property type="term" value="F:DNA binding"/>
    <property type="evidence" value="ECO:0007669"/>
    <property type="project" value="UniProtKB-KW"/>
</dbReference>
<keyword evidence="3" id="KW-0238">DNA-binding</keyword>
<dbReference type="PANTHER" id="PTHR30346">
    <property type="entry name" value="TRANSCRIPTIONAL DUAL REGULATOR HCAR-RELATED"/>
    <property type="match status" value="1"/>
</dbReference>
<evidence type="ECO:0000313" key="8">
    <source>
        <dbReference type="Proteomes" id="UP000460157"/>
    </source>
</evidence>
<dbReference type="EMBL" id="WRPM01000103">
    <property type="protein sequence ID" value="MVT27715.1"/>
    <property type="molecule type" value="Genomic_DNA"/>
</dbReference>
<dbReference type="CDD" id="cd05466">
    <property type="entry name" value="PBP2_LTTR_substrate"/>
    <property type="match status" value="1"/>
</dbReference>